<feature type="domain" description="Metallo-beta-lactamase" evidence="2">
    <location>
        <begin position="11"/>
        <end position="191"/>
    </location>
</feature>
<evidence type="ECO:0000313" key="3">
    <source>
        <dbReference type="EMBL" id="QDS86519.1"/>
    </source>
</evidence>
<feature type="compositionally biased region" description="Polar residues" evidence="1">
    <location>
        <begin position="282"/>
        <end position="292"/>
    </location>
</feature>
<protein>
    <submittedName>
        <fullName evidence="3">Metallo-hydrolase YycJ</fullName>
        <ecNumber evidence="3">3.-.-.-</ecNumber>
    </submittedName>
</protein>
<organism evidence="3 4">
    <name type="scientific">Rosistilla ulvae</name>
    <dbReference type="NCBI Taxonomy" id="1930277"/>
    <lineage>
        <taxon>Bacteria</taxon>
        <taxon>Pseudomonadati</taxon>
        <taxon>Planctomycetota</taxon>
        <taxon>Planctomycetia</taxon>
        <taxon>Pirellulales</taxon>
        <taxon>Pirellulaceae</taxon>
        <taxon>Rosistilla</taxon>
    </lineage>
</organism>
<dbReference type="Proteomes" id="UP000319557">
    <property type="component" value="Chromosome"/>
</dbReference>
<dbReference type="KEGG" id="ruv:EC9_06830"/>
<dbReference type="SUPFAM" id="SSF56281">
    <property type="entry name" value="Metallo-hydrolase/oxidoreductase"/>
    <property type="match status" value="1"/>
</dbReference>
<reference evidence="3 4" key="1">
    <citation type="submission" date="2019-02" db="EMBL/GenBank/DDBJ databases">
        <title>Deep-cultivation of Planctomycetes and their phenomic and genomic characterization uncovers novel biology.</title>
        <authorList>
            <person name="Wiegand S."/>
            <person name="Jogler M."/>
            <person name="Boedeker C."/>
            <person name="Pinto D."/>
            <person name="Vollmers J."/>
            <person name="Rivas-Marin E."/>
            <person name="Kohn T."/>
            <person name="Peeters S.H."/>
            <person name="Heuer A."/>
            <person name="Rast P."/>
            <person name="Oberbeckmann S."/>
            <person name="Bunk B."/>
            <person name="Jeske O."/>
            <person name="Meyerdierks A."/>
            <person name="Storesund J.E."/>
            <person name="Kallscheuer N."/>
            <person name="Luecker S."/>
            <person name="Lage O.M."/>
            <person name="Pohl T."/>
            <person name="Merkel B.J."/>
            <person name="Hornburger P."/>
            <person name="Mueller R.-W."/>
            <person name="Bruemmer F."/>
            <person name="Labrenz M."/>
            <person name="Spormann A.M."/>
            <person name="Op den Camp H."/>
            <person name="Overmann J."/>
            <person name="Amann R."/>
            <person name="Jetten M.S.M."/>
            <person name="Mascher T."/>
            <person name="Medema M.H."/>
            <person name="Devos D.P."/>
            <person name="Kaster A.-K."/>
            <person name="Ovreas L."/>
            <person name="Rohde M."/>
            <person name="Galperin M.Y."/>
            <person name="Jogler C."/>
        </authorList>
    </citation>
    <scope>NUCLEOTIDE SEQUENCE [LARGE SCALE GENOMIC DNA]</scope>
    <source>
        <strain evidence="3 4">EC9</strain>
    </source>
</reference>
<dbReference type="InterPro" id="IPR052533">
    <property type="entry name" value="WalJ/YycJ-like"/>
</dbReference>
<evidence type="ECO:0000259" key="2">
    <source>
        <dbReference type="SMART" id="SM00849"/>
    </source>
</evidence>
<dbReference type="SMART" id="SM00849">
    <property type="entry name" value="Lactamase_B"/>
    <property type="match status" value="1"/>
</dbReference>
<dbReference type="RefSeq" id="WP_145342309.1">
    <property type="nucleotide sequence ID" value="NZ_CP036261.1"/>
</dbReference>
<evidence type="ECO:0000256" key="1">
    <source>
        <dbReference type="SAM" id="MobiDB-lite"/>
    </source>
</evidence>
<dbReference type="PANTHER" id="PTHR47619:SF1">
    <property type="entry name" value="EXODEOXYRIBONUCLEASE WALJ"/>
    <property type="match status" value="1"/>
</dbReference>
<dbReference type="Pfam" id="PF12706">
    <property type="entry name" value="Lactamase_B_2"/>
    <property type="match status" value="1"/>
</dbReference>
<sequence>MEVITLQSGSSGNCVYVETDGVRLLFDAGISGRQAQERLAQHGKDIHDVDALIISHDHSDHTSCMGVYHRKFGLPIYCTPATHTIVDRRKRLGRVSDVRHFDAGQTLWFGQVSVETLSTPHDGVDGVVFIIDNSRRRFGILTDLGHVFDGLEAAVASLDAVLIESNYDPDMLAQGPYPPALQERISGSGGHISNLEAARLLQRADSSRLQWACLAHLSDENNAPDVALQTHRDLLGSEFPVSCADRYLATDPMKVEDPCEGIVAASDADDDLSTTDRSLDSISQPSAPENAQSSKRKSSRKRIAAGFSQLTFFDDACH</sequence>
<dbReference type="AlphaFoldDB" id="A0A517LV75"/>
<dbReference type="EC" id="3.-.-.-" evidence="3"/>
<name>A0A517LV75_9BACT</name>
<keyword evidence="4" id="KW-1185">Reference proteome</keyword>
<evidence type="ECO:0000313" key="4">
    <source>
        <dbReference type="Proteomes" id="UP000319557"/>
    </source>
</evidence>
<dbReference type="PANTHER" id="PTHR47619">
    <property type="entry name" value="METALLO-HYDROLASE YYCJ-RELATED"/>
    <property type="match status" value="1"/>
</dbReference>
<dbReference type="OrthoDB" id="9781189at2"/>
<dbReference type="Gene3D" id="3.60.15.10">
    <property type="entry name" value="Ribonuclease Z/Hydroxyacylglutathione hydrolase-like"/>
    <property type="match status" value="1"/>
</dbReference>
<proteinExistence type="predicted"/>
<accession>A0A517LV75</accession>
<gene>
    <name evidence="3" type="primary">yycJ</name>
    <name evidence="3" type="ORF">EC9_06830</name>
</gene>
<keyword evidence="3" id="KW-0378">Hydrolase</keyword>
<dbReference type="InterPro" id="IPR036866">
    <property type="entry name" value="RibonucZ/Hydroxyglut_hydro"/>
</dbReference>
<feature type="region of interest" description="Disordered" evidence="1">
    <location>
        <begin position="267"/>
        <end position="301"/>
    </location>
</feature>
<dbReference type="InterPro" id="IPR001279">
    <property type="entry name" value="Metallo-B-lactamas"/>
</dbReference>
<dbReference type="EMBL" id="CP036261">
    <property type="protein sequence ID" value="QDS86519.1"/>
    <property type="molecule type" value="Genomic_DNA"/>
</dbReference>
<dbReference type="GO" id="GO:0016787">
    <property type="term" value="F:hydrolase activity"/>
    <property type="evidence" value="ECO:0007669"/>
    <property type="project" value="UniProtKB-KW"/>
</dbReference>